<gene>
    <name evidence="4" type="ORF">PDIGIT_LOCUS2568</name>
</gene>
<evidence type="ECO:0000313" key="5">
    <source>
        <dbReference type="Proteomes" id="UP001152607"/>
    </source>
</evidence>
<reference evidence="4" key="1">
    <citation type="submission" date="2023-01" db="EMBL/GenBank/DDBJ databases">
        <authorList>
            <person name="Van Ghelder C."/>
            <person name="Rancurel C."/>
        </authorList>
    </citation>
    <scope>NUCLEOTIDE SEQUENCE</scope>
    <source>
        <strain evidence="4">CNCM I-4278</strain>
    </source>
</reference>
<dbReference type="OrthoDB" id="1747252at2759"/>
<dbReference type="InterPro" id="IPR016095">
    <property type="entry name" value="Ribosomal_uL1_3-a/b-sand"/>
</dbReference>
<evidence type="ECO:0000256" key="2">
    <source>
        <dbReference type="ARBA" id="ARBA00022980"/>
    </source>
</evidence>
<accession>A0A9W4U518</accession>
<dbReference type="CDD" id="cd00403">
    <property type="entry name" value="Ribosomal_L1"/>
    <property type="match status" value="1"/>
</dbReference>
<dbReference type="FunFam" id="3.40.50.790:FF:000001">
    <property type="entry name" value="50S ribosomal protein L1"/>
    <property type="match status" value="1"/>
</dbReference>
<dbReference type="PANTHER" id="PTHR36427">
    <property type="entry name" value="54S RIBOSOMAL PROTEIN L1, MITOCHONDRIAL"/>
    <property type="match status" value="1"/>
</dbReference>
<evidence type="ECO:0000256" key="3">
    <source>
        <dbReference type="ARBA" id="ARBA00023274"/>
    </source>
</evidence>
<keyword evidence="3" id="KW-0687">Ribonucleoprotein</keyword>
<keyword evidence="5" id="KW-1185">Reference proteome</keyword>
<organism evidence="4 5">
    <name type="scientific">Periconia digitata</name>
    <dbReference type="NCBI Taxonomy" id="1303443"/>
    <lineage>
        <taxon>Eukaryota</taxon>
        <taxon>Fungi</taxon>
        <taxon>Dikarya</taxon>
        <taxon>Ascomycota</taxon>
        <taxon>Pezizomycotina</taxon>
        <taxon>Dothideomycetes</taxon>
        <taxon>Pleosporomycetidae</taxon>
        <taxon>Pleosporales</taxon>
        <taxon>Massarineae</taxon>
        <taxon>Periconiaceae</taxon>
        <taxon>Periconia</taxon>
    </lineage>
</organism>
<proteinExistence type="inferred from homology"/>
<evidence type="ECO:0000256" key="1">
    <source>
        <dbReference type="ARBA" id="ARBA00010531"/>
    </source>
</evidence>
<keyword evidence="2" id="KW-0689">Ribosomal protein</keyword>
<comment type="similarity">
    <text evidence="1">Belongs to the universal ribosomal protein uL1 family.</text>
</comment>
<dbReference type="SUPFAM" id="SSF56808">
    <property type="entry name" value="Ribosomal protein L1"/>
    <property type="match status" value="1"/>
</dbReference>
<sequence>MAHPRHLIAPLSRIARPSIALARPEVPRLIPNTFQSIRCAANKTPKTPKRKKKVSSVFRQYDLRNAEQFSLVDAMHYIRAFEVGQNTSSVKYEMHVRFRTLKNGPVVRNRLRLPHAVKTDMKICVIAPPNSKAANEARAAGAILVGEETVFEQIREGKIDFDRCICHTESLQKLNKSGIARILGPRGLMPSSKMGTVVANIGSTVQDMVGASEYRERMAVVRMAVGQLGFTPQQMQANIKAFMDSIKKDVAQLNDRINKEIHEVVLSSTHAPGFTLNGEFKGANSIEPQLLAGPL</sequence>
<protein>
    <recommendedName>
        <fullName evidence="6">Mitochondrial ribosomal protein L1</fullName>
    </recommendedName>
</protein>
<dbReference type="PANTHER" id="PTHR36427:SF3">
    <property type="entry name" value="LARGE RIBOSOMAL SUBUNIT PROTEIN UL1M"/>
    <property type="match status" value="1"/>
</dbReference>
<dbReference type="Gene3D" id="3.30.190.20">
    <property type="match status" value="1"/>
</dbReference>
<dbReference type="InterPro" id="IPR023674">
    <property type="entry name" value="Ribosomal_uL1-like"/>
</dbReference>
<name>A0A9W4U518_9PLEO</name>
<evidence type="ECO:0000313" key="4">
    <source>
        <dbReference type="EMBL" id="CAI6293908.1"/>
    </source>
</evidence>
<evidence type="ECO:0008006" key="6">
    <source>
        <dbReference type="Google" id="ProtNLM"/>
    </source>
</evidence>
<dbReference type="Proteomes" id="UP001152607">
    <property type="component" value="Unassembled WGS sequence"/>
</dbReference>
<comment type="caution">
    <text evidence="4">The sequence shown here is derived from an EMBL/GenBank/DDBJ whole genome shotgun (WGS) entry which is preliminary data.</text>
</comment>
<dbReference type="GO" id="GO:0005762">
    <property type="term" value="C:mitochondrial large ribosomal subunit"/>
    <property type="evidence" value="ECO:0007669"/>
    <property type="project" value="TreeGrafter"/>
</dbReference>
<dbReference type="Gene3D" id="3.40.50.790">
    <property type="match status" value="1"/>
</dbReference>
<dbReference type="Pfam" id="PF00687">
    <property type="entry name" value="Ribosomal_L1"/>
    <property type="match status" value="1"/>
</dbReference>
<dbReference type="GO" id="GO:0003735">
    <property type="term" value="F:structural constituent of ribosome"/>
    <property type="evidence" value="ECO:0007669"/>
    <property type="project" value="TreeGrafter"/>
</dbReference>
<dbReference type="AlphaFoldDB" id="A0A9W4U518"/>
<dbReference type="InterPro" id="IPR028364">
    <property type="entry name" value="Ribosomal_uL1/biogenesis"/>
</dbReference>
<dbReference type="EMBL" id="CAOQHR010000002">
    <property type="protein sequence ID" value="CAI6293908.1"/>
    <property type="molecule type" value="Genomic_DNA"/>
</dbReference>